<feature type="domain" description="Calcineurin-like phosphoesterase" evidence="2">
    <location>
        <begin position="1"/>
        <end position="203"/>
    </location>
</feature>
<dbReference type="InterPro" id="IPR024654">
    <property type="entry name" value="Calcineurin-like_PHP_lpxH"/>
</dbReference>
<dbReference type="InterPro" id="IPR029052">
    <property type="entry name" value="Metallo-depent_PP-like"/>
</dbReference>
<proteinExistence type="inferred from homology"/>
<dbReference type="Proteomes" id="UP000050544">
    <property type="component" value="Unassembled WGS sequence"/>
</dbReference>
<evidence type="ECO:0000313" key="3">
    <source>
        <dbReference type="EMBL" id="KPL84455.1"/>
    </source>
</evidence>
<comment type="caution">
    <text evidence="3">The sequence shown here is derived from an EMBL/GenBank/DDBJ whole genome shotgun (WGS) entry which is preliminary data.</text>
</comment>
<dbReference type="PIRSF" id="PIRSF000883">
    <property type="entry name" value="Pesterase_MJ0912"/>
    <property type="match status" value="1"/>
</dbReference>
<gene>
    <name evidence="3" type="ORF">SE15_04960</name>
</gene>
<accession>A0A0P6YNU9</accession>
<reference evidence="3 4" key="1">
    <citation type="submission" date="2015-07" db="EMBL/GenBank/DDBJ databases">
        <title>Whole genome sequence of Thermanaerothrix daxensis DSM 23592.</title>
        <authorList>
            <person name="Hemp J."/>
            <person name="Ward L.M."/>
            <person name="Pace L.A."/>
            <person name="Fischer W.W."/>
        </authorList>
    </citation>
    <scope>NUCLEOTIDE SEQUENCE [LARGE SCALE GENOMIC DNA]</scope>
    <source>
        <strain evidence="3 4">GNS-1</strain>
    </source>
</reference>
<dbReference type="Gene3D" id="3.60.21.10">
    <property type="match status" value="1"/>
</dbReference>
<dbReference type="OrthoDB" id="9800565at2"/>
<dbReference type="STRING" id="869279.SE15_04960"/>
<sequence length="240" mass="26911">MRILIISDIHANLPALEAVLQDAGTVDAVWCLGDLVDYGPDPNECVDLIRQQPNLICLLGNHDAAVLGRLDLSYFNREASLSVRWTQQALREDTRQFLEGLPERIEVGTSTLVHGSPRNPLWEYMLDLSVVASNFAYFDTSYCLVGHTHIPVVFYFNGEWIEWVIPKDGDTIALKTPVIANPGSVGQPRDRDPRAAYAIFDPEAGTWEFHRVVYPVEAVQERILKAGLPTYHARRLSEGV</sequence>
<organism evidence="3 4">
    <name type="scientific">Thermanaerothrix daxensis</name>
    <dbReference type="NCBI Taxonomy" id="869279"/>
    <lineage>
        <taxon>Bacteria</taxon>
        <taxon>Bacillati</taxon>
        <taxon>Chloroflexota</taxon>
        <taxon>Anaerolineae</taxon>
        <taxon>Anaerolineales</taxon>
        <taxon>Anaerolineaceae</taxon>
        <taxon>Thermanaerothrix</taxon>
    </lineage>
</organism>
<dbReference type="InterPro" id="IPR050126">
    <property type="entry name" value="Ap4A_hydrolase"/>
</dbReference>
<dbReference type="GO" id="GO:0016791">
    <property type="term" value="F:phosphatase activity"/>
    <property type="evidence" value="ECO:0007669"/>
    <property type="project" value="TreeGrafter"/>
</dbReference>
<evidence type="ECO:0000259" key="2">
    <source>
        <dbReference type="Pfam" id="PF12850"/>
    </source>
</evidence>
<dbReference type="GO" id="GO:0005737">
    <property type="term" value="C:cytoplasm"/>
    <property type="evidence" value="ECO:0007669"/>
    <property type="project" value="TreeGrafter"/>
</dbReference>
<dbReference type="PANTHER" id="PTHR42850:SF2">
    <property type="entry name" value="BLL5683 PROTEIN"/>
    <property type="match status" value="1"/>
</dbReference>
<evidence type="ECO:0000256" key="1">
    <source>
        <dbReference type="ARBA" id="ARBA00008950"/>
    </source>
</evidence>
<name>A0A0P6YNU9_9CHLR</name>
<protein>
    <recommendedName>
        <fullName evidence="2">Calcineurin-like phosphoesterase domain-containing protein</fullName>
    </recommendedName>
</protein>
<dbReference type="EMBL" id="LGKO01000002">
    <property type="protein sequence ID" value="KPL84455.1"/>
    <property type="molecule type" value="Genomic_DNA"/>
</dbReference>
<dbReference type="InterPro" id="IPR011152">
    <property type="entry name" value="Pesterase_MJ0912"/>
</dbReference>
<comment type="similarity">
    <text evidence="1">Belongs to the metallophosphoesterase superfamily. YfcE family.</text>
</comment>
<evidence type="ECO:0000313" key="4">
    <source>
        <dbReference type="Proteomes" id="UP000050544"/>
    </source>
</evidence>
<dbReference type="AlphaFoldDB" id="A0A0P6YNU9"/>
<dbReference type="RefSeq" id="WP_054520976.1">
    <property type="nucleotide sequence ID" value="NZ_LGKO01000002.1"/>
</dbReference>
<dbReference type="PANTHER" id="PTHR42850">
    <property type="entry name" value="METALLOPHOSPHOESTERASE"/>
    <property type="match status" value="1"/>
</dbReference>
<keyword evidence="4" id="KW-1185">Reference proteome</keyword>
<dbReference type="SUPFAM" id="SSF56300">
    <property type="entry name" value="Metallo-dependent phosphatases"/>
    <property type="match status" value="1"/>
</dbReference>
<dbReference type="Pfam" id="PF12850">
    <property type="entry name" value="Metallophos_2"/>
    <property type="match status" value="1"/>
</dbReference>